<evidence type="ECO:0000259" key="3">
    <source>
        <dbReference type="PROSITE" id="PS50977"/>
    </source>
</evidence>
<name>A0A1I0QTY7_9BACT</name>
<dbReference type="PANTHER" id="PTHR43479">
    <property type="entry name" value="ACREF/ENVCD OPERON REPRESSOR-RELATED"/>
    <property type="match status" value="1"/>
</dbReference>
<proteinExistence type="predicted"/>
<dbReference type="PRINTS" id="PR00455">
    <property type="entry name" value="HTHTETR"/>
</dbReference>
<dbReference type="InterPro" id="IPR001647">
    <property type="entry name" value="HTH_TetR"/>
</dbReference>
<evidence type="ECO:0000256" key="1">
    <source>
        <dbReference type="ARBA" id="ARBA00023125"/>
    </source>
</evidence>
<dbReference type="InterPro" id="IPR050624">
    <property type="entry name" value="HTH-type_Tx_Regulator"/>
</dbReference>
<dbReference type="Pfam" id="PF13972">
    <property type="entry name" value="TetR"/>
    <property type="match status" value="1"/>
</dbReference>
<dbReference type="GeneID" id="99987341"/>
<dbReference type="Pfam" id="PF00440">
    <property type="entry name" value="TetR_N"/>
    <property type="match status" value="1"/>
</dbReference>
<dbReference type="InterPro" id="IPR025722">
    <property type="entry name" value="TetR"/>
</dbReference>
<sequence length="205" mass="23968">MKTKEKILATALELFNKNGLKEVTLRQIAKAMNISQGNLNYHYKVKSDIVSALYFQLVERMNIEIGQLVQSQPIMSFLSESSLISMRVLYDYRFITKDLYAVLDSDDELKQHYVGLQQTRKQQFLALFTNMITEGLLRPEEFTNEYKRLYERMNILGDNWINAAALLNNTESVVDHYHALLFEVVYPYLTEKGKEAFFKTQKLND</sequence>
<dbReference type="GO" id="GO:0003677">
    <property type="term" value="F:DNA binding"/>
    <property type="evidence" value="ECO:0007669"/>
    <property type="project" value="UniProtKB-UniRule"/>
</dbReference>
<evidence type="ECO:0000256" key="2">
    <source>
        <dbReference type="PROSITE-ProRule" id="PRU00335"/>
    </source>
</evidence>
<keyword evidence="1 2" id="KW-0238">DNA-binding</keyword>
<feature type="DNA-binding region" description="H-T-H motif" evidence="2">
    <location>
        <begin position="24"/>
        <end position="43"/>
    </location>
</feature>
<feature type="domain" description="HTH tetR-type" evidence="3">
    <location>
        <begin position="1"/>
        <end position="61"/>
    </location>
</feature>
<dbReference type="OrthoDB" id="9785164at2"/>
<dbReference type="PROSITE" id="PS50977">
    <property type="entry name" value="HTH_TETR_2"/>
    <property type="match status" value="1"/>
</dbReference>
<reference evidence="5" key="1">
    <citation type="submission" date="2016-10" db="EMBL/GenBank/DDBJ databases">
        <authorList>
            <person name="Varghese N."/>
            <person name="Submissions S."/>
        </authorList>
    </citation>
    <scope>NUCLEOTIDE SEQUENCE [LARGE SCALE GENOMIC DNA]</scope>
    <source>
        <strain evidence="5">CGMCC 1.12402</strain>
    </source>
</reference>
<dbReference type="SUPFAM" id="SSF46689">
    <property type="entry name" value="Homeodomain-like"/>
    <property type="match status" value="1"/>
</dbReference>
<dbReference type="InterPro" id="IPR009057">
    <property type="entry name" value="Homeodomain-like_sf"/>
</dbReference>
<accession>A0A1I0QTY7</accession>
<dbReference type="AlphaFoldDB" id="A0A1I0QTY7"/>
<evidence type="ECO:0000313" key="5">
    <source>
        <dbReference type="Proteomes" id="UP000199437"/>
    </source>
</evidence>
<dbReference type="Proteomes" id="UP000199437">
    <property type="component" value="Unassembled WGS sequence"/>
</dbReference>
<keyword evidence="5" id="KW-1185">Reference proteome</keyword>
<dbReference type="EMBL" id="FOIR01000002">
    <property type="protein sequence ID" value="SEW30418.1"/>
    <property type="molecule type" value="Genomic_DNA"/>
</dbReference>
<gene>
    <name evidence="4" type="ORF">SAMN05216290_2649</name>
</gene>
<organism evidence="4 5">
    <name type="scientific">Roseivirga pacifica</name>
    <dbReference type="NCBI Taxonomy" id="1267423"/>
    <lineage>
        <taxon>Bacteria</taxon>
        <taxon>Pseudomonadati</taxon>
        <taxon>Bacteroidota</taxon>
        <taxon>Cytophagia</taxon>
        <taxon>Cytophagales</taxon>
        <taxon>Roseivirgaceae</taxon>
        <taxon>Roseivirga</taxon>
    </lineage>
</organism>
<dbReference type="RefSeq" id="WP_090259043.1">
    <property type="nucleotide sequence ID" value="NZ_FOIR01000002.1"/>
</dbReference>
<protein>
    <submittedName>
        <fullName evidence="4">Transcriptional regulator, TetR family</fullName>
    </submittedName>
</protein>
<evidence type="ECO:0000313" key="4">
    <source>
        <dbReference type="EMBL" id="SEW30418.1"/>
    </source>
</evidence>
<dbReference type="Gene3D" id="1.10.357.10">
    <property type="entry name" value="Tetracycline Repressor, domain 2"/>
    <property type="match status" value="1"/>
</dbReference>
<dbReference type="PANTHER" id="PTHR43479:SF12">
    <property type="entry name" value="TRANSCRIPTIONAL REGULATORY PROTEIN"/>
    <property type="match status" value="1"/>
</dbReference>